<name>A0A6J5SD39_9CAUD</name>
<accession>A0A6J5SD39</accession>
<gene>
    <name evidence="1" type="ORF">UFOVP1419_16</name>
</gene>
<proteinExistence type="predicted"/>
<sequence length="134" mass="15136">MICPKCGASGPSMVPVSGLSQPSQLVRQDVTGGTAINGFSCRICGKWLEQEIDPVRGMPMAESRPRYDPGVKTQAFYIAERFFESIVMLRERGASWFAVARLLTKIGHRCQERTLQKYFLKEQSRRGYEQAEET</sequence>
<reference evidence="1" key="1">
    <citation type="submission" date="2020-05" db="EMBL/GenBank/DDBJ databases">
        <authorList>
            <person name="Chiriac C."/>
            <person name="Salcher M."/>
            <person name="Ghai R."/>
            <person name="Kavagutti S V."/>
        </authorList>
    </citation>
    <scope>NUCLEOTIDE SEQUENCE</scope>
</reference>
<organism evidence="1">
    <name type="scientific">uncultured Caudovirales phage</name>
    <dbReference type="NCBI Taxonomy" id="2100421"/>
    <lineage>
        <taxon>Viruses</taxon>
        <taxon>Duplodnaviria</taxon>
        <taxon>Heunggongvirae</taxon>
        <taxon>Uroviricota</taxon>
        <taxon>Caudoviricetes</taxon>
        <taxon>Peduoviridae</taxon>
        <taxon>Maltschvirus</taxon>
        <taxon>Maltschvirus maltsch</taxon>
    </lineage>
</organism>
<protein>
    <submittedName>
        <fullName evidence="1">Uncharacterized protein</fullName>
    </submittedName>
</protein>
<evidence type="ECO:0000313" key="1">
    <source>
        <dbReference type="EMBL" id="CAB4211747.1"/>
    </source>
</evidence>
<dbReference type="EMBL" id="LR797377">
    <property type="protein sequence ID" value="CAB4211747.1"/>
    <property type="molecule type" value="Genomic_DNA"/>
</dbReference>